<organism evidence="2 3">
    <name type="scientific">Solanum pinnatisectum</name>
    <name type="common">tansyleaf nightshade</name>
    <dbReference type="NCBI Taxonomy" id="50273"/>
    <lineage>
        <taxon>Eukaryota</taxon>
        <taxon>Viridiplantae</taxon>
        <taxon>Streptophyta</taxon>
        <taxon>Embryophyta</taxon>
        <taxon>Tracheophyta</taxon>
        <taxon>Spermatophyta</taxon>
        <taxon>Magnoliopsida</taxon>
        <taxon>eudicotyledons</taxon>
        <taxon>Gunneridae</taxon>
        <taxon>Pentapetalae</taxon>
        <taxon>asterids</taxon>
        <taxon>lamiids</taxon>
        <taxon>Solanales</taxon>
        <taxon>Solanaceae</taxon>
        <taxon>Solanoideae</taxon>
        <taxon>Solaneae</taxon>
        <taxon>Solanum</taxon>
    </lineage>
</organism>
<dbReference type="PANTHER" id="PTHR31984">
    <property type="entry name" value="TRANSPORTER, PUTATIVE (DUF179)-RELATED"/>
    <property type="match status" value="1"/>
</dbReference>
<evidence type="ECO:0000313" key="2">
    <source>
        <dbReference type="EMBL" id="KAK4709681.1"/>
    </source>
</evidence>
<accession>A0AAV9K8K7</accession>
<feature type="chain" id="PRO_5043821560" description="Thioredoxin domain-containing protein" evidence="1">
    <location>
        <begin position="28"/>
        <end position="1134"/>
    </location>
</feature>
<dbReference type="AlphaFoldDB" id="A0AAV9K8K7"/>
<dbReference type="Pfam" id="PF02622">
    <property type="entry name" value="DUF179"/>
    <property type="match status" value="1"/>
</dbReference>
<feature type="signal peptide" evidence="1">
    <location>
        <begin position="1"/>
        <end position="27"/>
    </location>
</feature>
<dbReference type="PANTHER" id="PTHR31984:SF12">
    <property type="entry name" value="THIOREDOXIN DOMAIN-CONTAINING PROTEIN"/>
    <property type="match status" value="1"/>
</dbReference>
<dbReference type="SUPFAM" id="SSF143456">
    <property type="entry name" value="VC0467-like"/>
    <property type="match status" value="1"/>
</dbReference>
<dbReference type="Gene3D" id="3.40.30.10">
    <property type="entry name" value="Glutaredoxin"/>
    <property type="match status" value="2"/>
</dbReference>
<name>A0AAV9K8K7_9SOLN</name>
<comment type="caution">
    <text evidence="2">The sequence shown here is derived from an EMBL/GenBank/DDBJ whole genome shotgun (WGS) entry which is preliminary data.</text>
</comment>
<dbReference type="InterPro" id="IPR003774">
    <property type="entry name" value="AlgH-like"/>
</dbReference>
<protein>
    <recommendedName>
        <fullName evidence="4">Thioredoxin domain-containing protein</fullName>
    </recommendedName>
</protein>
<proteinExistence type="predicted"/>
<dbReference type="Proteomes" id="UP001311915">
    <property type="component" value="Unassembled WGS sequence"/>
</dbReference>
<gene>
    <name evidence="2" type="ORF">R3W88_004194</name>
</gene>
<keyword evidence="1" id="KW-0732">Signal</keyword>
<keyword evidence="3" id="KW-1185">Reference proteome</keyword>
<evidence type="ECO:0000313" key="3">
    <source>
        <dbReference type="Proteomes" id="UP001311915"/>
    </source>
</evidence>
<reference evidence="2 3" key="1">
    <citation type="submission" date="2023-10" db="EMBL/GenBank/DDBJ databases">
        <title>Genome-Wide Identification Analysis in wild type Solanum Pinnatisectum Reveals Some Genes Defensing Phytophthora Infestans.</title>
        <authorList>
            <person name="Sun C."/>
        </authorList>
    </citation>
    <scope>NUCLEOTIDE SEQUENCE [LARGE SCALE GENOMIC DNA]</scope>
    <source>
        <strain evidence="2">LQN</strain>
        <tissue evidence="2">Leaf</tissue>
    </source>
</reference>
<dbReference type="Gene3D" id="3.40.1740.10">
    <property type="entry name" value="VC0467-like"/>
    <property type="match status" value="1"/>
</dbReference>
<dbReference type="EMBL" id="JAWPEI010000011">
    <property type="protein sequence ID" value="KAK4709681.1"/>
    <property type="molecule type" value="Genomic_DNA"/>
</dbReference>
<sequence length="1134" mass="127326">MRTTIRILLLLLILASAAFLLADGAEAGSSNSLVHWQIISKLNYSSQIRIHPHLLLLVTVPWSGESRSLMKELTGVVSHDQGRFASLKLMVLYRSSERMLADAVGADEGITIFYYHHSHSYKYMGRLRVQNILSSVHYVMSLLPEQLPFKILKTPEDLKSFLGSTDKALILSEFCGWTQKLLAKGGNNSSECDFGFHKQFNGTIAAKETENQGMENAKMDCGVDNLCSDMPWLSEFTSANRSAFRGADNTSLNSGDSCKIDEFQRFESFLSKFLTVSRDLFLPPERLKFGVVPDRALLSSLNVKDSGSWLVTLHFAGCPSCLKVLKEGDDLKAFAKIQAWPVAELENDDDLENALPANKPSVVLFIDRSSDSLKIREKSRKALDSFREFALKVQMSNETSEPKAFRSQKTSLKAFQASSSTSRHPKVGLLTASQKINIKDKMSIVVVNQGKQVILKDLVSGLEGSTLHEILTYALQQKKEVKLSSLAKEAGFQLLSEDFDIKTAEALPGQTEFQSNKVSEILVEGVSEGIIDPDRKIMLLEDTILGKQYNEQSESNEVKSPHVCPKYSETILVLTELQSDQHCPLEGIPEEPTDSGTDRMLHVEDEKHIKQSNPINTELPQQLDEKNFLEYESSQISVKFGYDDMKKVANSPTVEETIKELNEQKENKNFRGSFFYLDGHYRRLIALTSGSKIPSVVLIDPASPQHFVLSQKEDFSCTLLSEFLDSFLNGSLNPYKQSEHVVPTIREAPIPPFVNLDFHEADSIPLVTGHMFNELVLYNQSDSKNSGSSRDRDILVLFSNRWCGFCQRMELVVREVYRAIKGYNRTLRNRFKTQKPSLNGDEVRNAILKLPVIYLMDCTLNDCGLILKSVLQRELYPSLLLFPAGKKKAVPYGGDMAVSNIINFLAHHGSHFYDLPQEKGILWTGGEPGINHNMNSEAPFKNSPHEIILQEGSTLDDQFNQIRAPLSSSAKSAPRVVVGSILVATEKLLNVHPFDGSKVLIVKVDQSTGFQGLIVNKRISWDSLDELEDGVQLLKEAPLSFGGPVMKRGMPFVAFSRKYIVNQSMEVLPNVFFLDQRATVVIIEELRLGNQSIHDLWFFLGLSSWGWGQLFDEIAEGAWMVRNHDEEQIDWAWR</sequence>
<evidence type="ECO:0008006" key="4">
    <source>
        <dbReference type="Google" id="ProtNLM"/>
    </source>
</evidence>
<dbReference type="SUPFAM" id="SSF52833">
    <property type="entry name" value="Thioredoxin-like"/>
    <property type="match status" value="1"/>
</dbReference>
<evidence type="ECO:0000256" key="1">
    <source>
        <dbReference type="SAM" id="SignalP"/>
    </source>
</evidence>
<dbReference type="InterPro" id="IPR036249">
    <property type="entry name" value="Thioredoxin-like_sf"/>
</dbReference>